<sequence>MMARVIDGKTHAARERAELAQKVATFRRVVGYAPRLDVVLVGDHPASAVYVRNKEKAREQAGMEGRVHRLPAETAQHELAALVADLNHDPNVHGILVQLPLPAHLDAQAILEAIDPRKDVDGFHPENVGLLALGRPRFVPCTPLGVMRLLKAEGIATTGREAVVLGRSAIVGLPMSLLLAARGTGDATTTICHTATPDPRAVARRADLLIVAMGRAETVDADWIKPGAVVIDVGIHKRDDGRLVGDVVFESAARVATAITPVPGGVGPMTIAMLLNNTYEAARAALAHSGGVGLLASLSEEGCVST</sequence>
<reference evidence="15 16" key="2">
    <citation type="journal article" date="2011" name="Stand. Genomic Sci.">
        <title>Complete genome sequence of Isosphaera pallida type strain (IS1B).</title>
        <authorList>
            <consortium name="US DOE Joint Genome Institute (JGI-PGF)"/>
            <person name="Goker M."/>
            <person name="Cleland D."/>
            <person name="Saunders E."/>
            <person name="Lapidus A."/>
            <person name="Nolan M."/>
            <person name="Lucas S."/>
            <person name="Hammon N."/>
            <person name="Deshpande S."/>
            <person name="Cheng J.F."/>
            <person name="Tapia R."/>
            <person name="Han C."/>
            <person name="Goodwin L."/>
            <person name="Pitluck S."/>
            <person name="Liolios K."/>
            <person name="Pagani I."/>
            <person name="Ivanova N."/>
            <person name="Mavromatis K."/>
            <person name="Pati A."/>
            <person name="Chen A."/>
            <person name="Palaniappan K."/>
            <person name="Land M."/>
            <person name="Hauser L."/>
            <person name="Chang Y.J."/>
            <person name="Jeffries C.D."/>
            <person name="Detter J.C."/>
            <person name="Beck B."/>
            <person name="Woyke T."/>
            <person name="Bristow J."/>
            <person name="Eisen J.A."/>
            <person name="Markowitz V."/>
            <person name="Hugenholtz P."/>
            <person name="Kyrpides N.C."/>
            <person name="Klenk H.P."/>
        </authorList>
    </citation>
    <scope>NUCLEOTIDE SEQUENCE [LARGE SCALE GENOMIC DNA]</scope>
    <source>
        <strain evidence="16">ATCC 43644 / DSM 9630 / IS1B</strain>
    </source>
</reference>
<dbReference type="HOGENOM" id="CLU_034045_2_1_0"/>
<dbReference type="Gene3D" id="3.40.50.10860">
    <property type="entry name" value="Leucine Dehydrogenase, chain A, domain 1"/>
    <property type="match status" value="1"/>
</dbReference>
<keyword evidence="5 12" id="KW-0658">Purine biosynthesis</keyword>
<evidence type="ECO:0000256" key="7">
    <source>
        <dbReference type="ARBA" id="ARBA00022857"/>
    </source>
</evidence>
<protein>
    <recommendedName>
        <fullName evidence="12">Bifunctional protein FolD</fullName>
    </recommendedName>
    <domain>
        <recommendedName>
            <fullName evidence="12">Methylenetetrahydrofolate dehydrogenase</fullName>
            <ecNumber evidence="12">1.5.1.5</ecNumber>
        </recommendedName>
    </domain>
    <domain>
        <recommendedName>
            <fullName evidence="12">Methenyltetrahydrofolate cyclohydrolase</fullName>
            <ecNumber evidence="12">3.5.4.9</ecNumber>
        </recommendedName>
    </domain>
</protein>
<dbReference type="PANTHER" id="PTHR48099:SF5">
    <property type="entry name" value="C-1-TETRAHYDROFOLATE SYNTHASE, CYTOPLASMIC"/>
    <property type="match status" value="1"/>
</dbReference>
<dbReference type="Pfam" id="PF00763">
    <property type="entry name" value="THF_DHG_CYH"/>
    <property type="match status" value="1"/>
</dbReference>
<dbReference type="GO" id="GO:0005829">
    <property type="term" value="C:cytosol"/>
    <property type="evidence" value="ECO:0007669"/>
    <property type="project" value="TreeGrafter"/>
</dbReference>
<comment type="catalytic activity">
    <reaction evidence="12">
        <text>(6R)-5,10-methenyltetrahydrofolate + H2O = (6R)-10-formyltetrahydrofolate + H(+)</text>
        <dbReference type="Rhea" id="RHEA:23700"/>
        <dbReference type="ChEBI" id="CHEBI:15377"/>
        <dbReference type="ChEBI" id="CHEBI:15378"/>
        <dbReference type="ChEBI" id="CHEBI:57455"/>
        <dbReference type="ChEBI" id="CHEBI:195366"/>
        <dbReference type="EC" id="3.5.4.9"/>
    </reaction>
</comment>
<evidence type="ECO:0000256" key="6">
    <source>
        <dbReference type="ARBA" id="ARBA00022801"/>
    </source>
</evidence>
<feature type="binding site" evidence="12">
    <location>
        <begin position="166"/>
        <end position="168"/>
    </location>
    <ligand>
        <name>NADP(+)</name>
        <dbReference type="ChEBI" id="CHEBI:58349"/>
    </ligand>
</feature>
<evidence type="ECO:0000256" key="12">
    <source>
        <dbReference type="HAMAP-Rule" id="MF_01576"/>
    </source>
</evidence>
<keyword evidence="11 12" id="KW-0511">Multifunctional enzyme</keyword>
<dbReference type="SUPFAM" id="SSF53223">
    <property type="entry name" value="Aminoacid dehydrogenase-like, N-terminal domain"/>
    <property type="match status" value="1"/>
</dbReference>
<dbReference type="PANTHER" id="PTHR48099">
    <property type="entry name" value="C-1-TETRAHYDROFOLATE SYNTHASE, CYTOPLASMIC-RELATED"/>
    <property type="match status" value="1"/>
</dbReference>
<keyword evidence="4 12" id="KW-0028">Amino-acid biosynthesis</keyword>
<dbReference type="GO" id="GO:0000105">
    <property type="term" value="P:L-histidine biosynthetic process"/>
    <property type="evidence" value="ECO:0007669"/>
    <property type="project" value="UniProtKB-KW"/>
</dbReference>
<dbReference type="STRING" id="575540.Isop_0092"/>
<dbReference type="InterPro" id="IPR046346">
    <property type="entry name" value="Aminoacid_DH-like_N_sf"/>
</dbReference>
<dbReference type="GO" id="GO:0004477">
    <property type="term" value="F:methenyltetrahydrofolate cyclohydrolase activity"/>
    <property type="evidence" value="ECO:0007669"/>
    <property type="project" value="UniProtKB-UniRule"/>
</dbReference>
<dbReference type="InParanoid" id="E8R5E8"/>
<dbReference type="KEGG" id="ipa:Isop_0092"/>
<evidence type="ECO:0000256" key="4">
    <source>
        <dbReference type="ARBA" id="ARBA00022605"/>
    </source>
</evidence>
<dbReference type="OrthoDB" id="9803580at2"/>
<feature type="domain" description="Tetrahydrofolate dehydrogenase/cyclohydrolase catalytic" evidence="13">
    <location>
        <begin position="6"/>
        <end position="121"/>
    </location>
</feature>
<dbReference type="HAMAP" id="MF_01576">
    <property type="entry name" value="THF_DHG_CYH"/>
    <property type="match status" value="1"/>
</dbReference>
<keyword evidence="9 12" id="KW-0368">Histidine biosynthesis</keyword>
<name>E8R5E8_ISOPI</name>
<dbReference type="PROSITE" id="PS00767">
    <property type="entry name" value="THF_DHG_CYH_2"/>
    <property type="match status" value="1"/>
</dbReference>
<comment type="similarity">
    <text evidence="12">Belongs to the tetrahydrofolate dehydrogenase/cyclohydrolase family.</text>
</comment>
<dbReference type="InterPro" id="IPR020630">
    <property type="entry name" value="THF_DH/CycHdrlase_cat_dom"/>
</dbReference>
<evidence type="ECO:0000256" key="3">
    <source>
        <dbReference type="ARBA" id="ARBA00022563"/>
    </source>
</evidence>
<dbReference type="GO" id="GO:0035999">
    <property type="term" value="P:tetrahydrofolate interconversion"/>
    <property type="evidence" value="ECO:0007669"/>
    <property type="project" value="UniProtKB-UniRule"/>
</dbReference>
<evidence type="ECO:0000259" key="14">
    <source>
        <dbReference type="Pfam" id="PF02882"/>
    </source>
</evidence>
<dbReference type="InterPro" id="IPR000672">
    <property type="entry name" value="THF_DH/CycHdrlase"/>
</dbReference>
<dbReference type="CDD" id="cd01080">
    <property type="entry name" value="NAD_bind_m-THF_DH_Cyclohyd"/>
    <property type="match status" value="1"/>
</dbReference>
<keyword evidence="8 12" id="KW-0560">Oxidoreductase</keyword>
<keyword evidence="10 12" id="KW-0486">Methionine biosynthesis</keyword>
<comment type="function">
    <text evidence="12">Catalyzes the oxidation of 5,10-methylenetetrahydrofolate to 5,10-methenyltetrahydrofolate and then the hydrolysis of 5,10-methenyltetrahydrofolate to 10-formyltetrahydrofolate.</text>
</comment>
<keyword evidence="7 12" id="KW-0521">NADP</keyword>
<reference key="1">
    <citation type="submission" date="2010-11" db="EMBL/GenBank/DDBJ databases">
        <title>The complete sequence of chromosome of Isophaera pallida ATCC 43644.</title>
        <authorList>
            <consortium name="US DOE Joint Genome Institute (JGI-PGF)"/>
            <person name="Lucas S."/>
            <person name="Copeland A."/>
            <person name="Lapidus A."/>
            <person name="Bruce D."/>
            <person name="Goodwin L."/>
            <person name="Pitluck S."/>
            <person name="Kyrpides N."/>
            <person name="Mavromatis K."/>
            <person name="Pagani I."/>
            <person name="Ivanova N."/>
            <person name="Saunders E."/>
            <person name="Brettin T."/>
            <person name="Detter J.C."/>
            <person name="Han C."/>
            <person name="Tapia R."/>
            <person name="Land M."/>
            <person name="Hauser L."/>
            <person name="Markowitz V."/>
            <person name="Cheng J.-F."/>
            <person name="Hugenholtz P."/>
            <person name="Woyke T."/>
            <person name="Wu D."/>
            <person name="Eisen J.A."/>
        </authorList>
    </citation>
    <scope>NUCLEOTIDE SEQUENCE</scope>
    <source>
        <strain>ATCC 43644</strain>
    </source>
</reference>
<comment type="subunit">
    <text evidence="2 12">Homodimer.</text>
</comment>
<evidence type="ECO:0000256" key="10">
    <source>
        <dbReference type="ARBA" id="ARBA00023167"/>
    </source>
</evidence>
<dbReference type="FunFam" id="3.40.50.720:FF:000006">
    <property type="entry name" value="Bifunctional protein FolD"/>
    <property type="match status" value="1"/>
</dbReference>
<accession>E8R5E8</accession>
<organism evidence="15 16">
    <name type="scientific">Isosphaera pallida (strain ATCC 43644 / DSM 9630 / IS1B)</name>
    <dbReference type="NCBI Taxonomy" id="575540"/>
    <lineage>
        <taxon>Bacteria</taxon>
        <taxon>Pseudomonadati</taxon>
        <taxon>Planctomycetota</taxon>
        <taxon>Planctomycetia</taxon>
        <taxon>Isosphaerales</taxon>
        <taxon>Isosphaeraceae</taxon>
        <taxon>Isosphaera</taxon>
    </lineage>
</organism>
<evidence type="ECO:0000313" key="15">
    <source>
        <dbReference type="EMBL" id="ADV60689.1"/>
    </source>
</evidence>
<dbReference type="UniPathway" id="UPA00193"/>
<dbReference type="InterPro" id="IPR020867">
    <property type="entry name" value="THF_DH/CycHdrlase_CS"/>
</dbReference>
<evidence type="ECO:0000256" key="5">
    <source>
        <dbReference type="ARBA" id="ARBA00022755"/>
    </source>
</evidence>
<dbReference type="SUPFAM" id="SSF51735">
    <property type="entry name" value="NAD(P)-binding Rossmann-fold domains"/>
    <property type="match status" value="1"/>
</dbReference>
<comment type="caution">
    <text evidence="12">Lacks conserved residue(s) required for the propagation of feature annotation.</text>
</comment>
<dbReference type="Pfam" id="PF02882">
    <property type="entry name" value="THF_DHG_CYH_C"/>
    <property type="match status" value="1"/>
</dbReference>
<evidence type="ECO:0000256" key="8">
    <source>
        <dbReference type="ARBA" id="ARBA00023002"/>
    </source>
</evidence>
<dbReference type="FunCoup" id="E8R5E8">
    <property type="interactions" value="462"/>
</dbReference>
<comment type="pathway">
    <text evidence="1 12">One-carbon metabolism; tetrahydrofolate interconversion.</text>
</comment>
<dbReference type="AlphaFoldDB" id="E8R5E8"/>
<evidence type="ECO:0000256" key="9">
    <source>
        <dbReference type="ARBA" id="ARBA00023102"/>
    </source>
</evidence>
<dbReference type="InterPro" id="IPR020631">
    <property type="entry name" value="THF_DH/CycHdrlase_NAD-bd_dom"/>
</dbReference>
<dbReference type="EC" id="3.5.4.9" evidence="12"/>
<evidence type="ECO:0000259" key="13">
    <source>
        <dbReference type="Pfam" id="PF00763"/>
    </source>
</evidence>
<comment type="catalytic activity">
    <reaction evidence="12">
        <text>(6R)-5,10-methylene-5,6,7,8-tetrahydrofolate + NADP(+) = (6R)-5,10-methenyltetrahydrofolate + NADPH</text>
        <dbReference type="Rhea" id="RHEA:22812"/>
        <dbReference type="ChEBI" id="CHEBI:15636"/>
        <dbReference type="ChEBI" id="CHEBI:57455"/>
        <dbReference type="ChEBI" id="CHEBI:57783"/>
        <dbReference type="ChEBI" id="CHEBI:58349"/>
        <dbReference type="EC" id="1.5.1.5"/>
    </reaction>
</comment>
<gene>
    <name evidence="12" type="primary">folD</name>
    <name evidence="15" type="ordered locus">Isop_0092</name>
</gene>
<dbReference type="EC" id="1.5.1.5" evidence="12"/>
<feature type="binding site" evidence="12">
    <location>
        <position position="235"/>
    </location>
    <ligand>
        <name>NADP(+)</name>
        <dbReference type="ChEBI" id="CHEBI:58349"/>
    </ligand>
</feature>
<keyword evidence="6 12" id="KW-0378">Hydrolase</keyword>
<dbReference type="InterPro" id="IPR036291">
    <property type="entry name" value="NAD(P)-bd_dom_sf"/>
</dbReference>
<dbReference type="FunFam" id="3.40.50.10860:FF:000005">
    <property type="entry name" value="C-1-tetrahydrofolate synthase, cytoplasmic, putative"/>
    <property type="match status" value="1"/>
</dbReference>
<feature type="domain" description="Tetrahydrofolate dehydrogenase/cyclohydrolase NAD(P)-binding" evidence="14">
    <location>
        <begin position="140"/>
        <end position="284"/>
    </location>
</feature>
<dbReference type="GO" id="GO:0004488">
    <property type="term" value="F:methylenetetrahydrofolate dehydrogenase (NADP+) activity"/>
    <property type="evidence" value="ECO:0007669"/>
    <property type="project" value="UniProtKB-UniRule"/>
</dbReference>
<dbReference type="GO" id="GO:0006164">
    <property type="term" value="P:purine nucleotide biosynthetic process"/>
    <property type="evidence" value="ECO:0007669"/>
    <property type="project" value="UniProtKB-KW"/>
</dbReference>
<dbReference type="GO" id="GO:0009086">
    <property type="term" value="P:methionine biosynthetic process"/>
    <property type="evidence" value="ECO:0007669"/>
    <property type="project" value="UniProtKB-KW"/>
</dbReference>
<dbReference type="PRINTS" id="PR00085">
    <property type="entry name" value="THFDHDRGNASE"/>
</dbReference>
<keyword evidence="3 12" id="KW-0554">One-carbon metabolism</keyword>
<dbReference type="RefSeq" id="WP_013562978.1">
    <property type="nucleotide sequence ID" value="NC_014962.1"/>
</dbReference>
<dbReference type="eggNOG" id="COG0190">
    <property type="taxonomic scope" value="Bacteria"/>
</dbReference>
<evidence type="ECO:0000313" key="16">
    <source>
        <dbReference type="Proteomes" id="UP000008631"/>
    </source>
</evidence>
<evidence type="ECO:0000256" key="2">
    <source>
        <dbReference type="ARBA" id="ARBA00011738"/>
    </source>
</evidence>
<evidence type="ECO:0000256" key="1">
    <source>
        <dbReference type="ARBA" id="ARBA00004777"/>
    </source>
</evidence>
<dbReference type="Gene3D" id="3.40.50.720">
    <property type="entry name" value="NAD(P)-binding Rossmann-like Domain"/>
    <property type="match status" value="1"/>
</dbReference>
<keyword evidence="16" id="KW-1185">Reference proteome</keyword>
<dbReference type="Proteomes" id="UP000008631">
    <property type="component" value="Chromosome"/>
</dbReference>
<dbReference type="EMBL" id="CP002353">
    <property type="protein sequence ID" value="ADV60689.1"/>
    <property type="molecule type" value="Genomic_DNA"/>
</dbReference>
<proteinExistence type="inferred from homology"/>
<evidence type="ECO:0000256" key="11">
    <source>
        <dbReference type="ARBA" id="ARBA00023268"/>
    </source>
</evidence>